<dbReference type="Gene3D" id="3.60.10.10">
    <property type="entry name" value="Endonuclease/exonuclease/phosphatase"/>
    <property type="match status" value="1"/>
</dbReference>
<evidence type="ECO:0008006" key="3">
    <source>
        <dbReference type="Google" id="ProtNLM"/>
    </source>
</evidence>
<dbReference type="SUPFAM" id="SSF56219">
    <property type="entry name" value="DNase I-like"/>
    <property type="match status" value="1"/>
</dbReference>
<gene>
    <name evidence="1" type="ORF">NP493_1824g00027</name>
</gene>
<dbReference type="EMBL" id="JAODUO010001822">
    <property type="protein sequence ID" value="KAK2158128.1"/>
    <property type="molecule type" value="Genomic_DNA"/>
</dbReference>
<dbReference type="PANTHER" id="PTHR23227:SF84">
    <property type="entry name" value="ENDONUCLEASE_EXONUCLEASE_PHOSPHATASE DOMAIN-CONTAINING PROTEIN"/>
    <property type="match status" value="1"/>
</dbReference>
<evidence type="ECO:0000313" key="2">
    <source>
        <dbReference type="Proteomes" id="UP001209878"/>
    </source>
</evidence>
<dbReference type="InterPro" id="IPR036691">
    <property type="entry name" value="Endo/exonu/phosph_ase_sf"/>
</dbReference>
<reference evidence="1" key="1">
    <citation type="journal article" date="2023" name="Mol. Biol. Evol.">
        <title>Third-Generation Sequencing Reveals the Adaptive Role of the Epigenome in Three Deep-Sea Polychaetes.</title>
        <authorList>
            <person name="Perez M."/>
            <person name="Aroh O."/>
            <person name="Sun Y."/>
            <person name="Lan Y."/>
            <person name="Juniper S.K."/>
            <person name="Young C.R."/>
            <person name="Angers B."/>
            <person name="Qian P.Y."/>
        </authorList>
    </citation>
    <scope>NUCLEOTIDE SEQUENCE</scope>
    <source>
        <strain evidence="1">R07B-5</strain>
    </source>
</reference>
<comment type="caution">
    <text evidence="1">The sequence shown here is derived from an EMBL/GenBank/DDBJ whole genome shotgun (WGS) entry which is preliminary data.</text>
</comment>
<dbReference type="AlphaFoldDB" id="A0AAD9JT61"/>
<proteinExistence type="predicted"/>
<organism evidence="1 2">
    <name type="scientific">Ridgeia piscesae</name>
    <name type="common">Tubeworm</name>
    <dbReference type="NCBI Taxonomy" id="27915"/>
    <lineage>
        <taxon>Eukaryota</taxon>
        <taxon>Metazoa</taxon>
        <taxon>Spiralia</taxon>
        <taxon>Lophotrochozoa</taxon>
        <taxon>Annelida</taxon>
        <taxon>Polychaeta</taxon>
        <taxon>Sedentaria</taxon>
        <taxon>Canalipalpata</taxon>
        <taxon>Sabellida</taxon>
        <taxon>Siboglinidae</taxon>
        <taxon>Ridgeia</taxon>
    </lineage>
</organism>
<evidence type="ECO:0000313" key="1">
    <source>
        <dbReference type="EMBL" id="KAK2158128.1"/>
    </source>
</evidence>
<keyword evidence="2" id="KW-1185">Reference proteome</keyword>
<sequence length="174" mass="20123">MEFAKYNIDIAALCETRFLESGSLNDLEYLLEAREGFAIKKGYRHKADRNATANENKEAFYNQLASVLSGIPRTDKLLLIGDFNARIGRDNDKWPLVMGKHGIGKCNSNGELLLALCSEFELIVTNIMFKQKDERKTTWMHPRSRHWHMIDFIITRFRDKIDIHSTGAMRRVNC</sequence>
<dbReference type="PANTHER" id="PTHR23227">
    <property type="entry name" value="BUCENTAUR RELATED"/>
    <property type="match status" value="1"/>
</dbReference>
<protein>
    <recommendedName>
        <fullName evidence="3">Craniofacial development protein 2</fullName>
    </recommendedName>
</protein>
<name>A0AAD9JT61_RIDPI</name>
<accession>A0AAD9JT61</accession>
<dbReference type="Proteomes" id="UP001209878">
    <property type="component" value="Unassembled WGS sequence"/>
</dbReference>
<dbReference type="InterPro" id="IPR027124">
    <property type="entry name" value="Swc5/CFDP1/2"/>
</dbReference>